<name>A0A5B7CG77_PORTR</name>
<evidence type="ECO:0000256" key="1">
    <source>
        <dbReference type="SAM" id="MobiDB-lite"/>
    </source>
</evidence>
<keyword evidence="3" id="KW-1185">Reference proteome</keyword>
<comment type="caution">
    <text evidence="2">The sequence shown here is derived from an EMBL/GenBank/DDBJ whole genome shotgun (WGS) entry which is preliminary data.</text>
</comment>
<dbReference type="Proteomes" id="UP000324222">
    <property type="component" value="Unassembled WGS sequence"/>
</dbReference>
<evidence type="ECO:0000313" key="2">
    <source>
        <dbReference type="EMBL" id="MPC08457.1"/>
    </source>
</evidence>
<dbReference type="AlphaFoldDB" id="A0A5B7CG77"/>
<feature type="compositionally biased region" description="Polar residues" evidence="1">
    <location>
        <begin position="65"/>
        <end position="74"/>
    </location>
</feature>
<feature type="region of interest" description="Disordered" evidence="1">
    <location>
        <begin position="42"/>
        <end position="74"/>
    </location>
</feature>
<evidence type="ECO:0000313" key="3">
    <source>
        <dbReference type="Proteomes" id="UP000324222"/>
    </source>
</evidence>
<dbReference type="EMBL" id="VSRR010000031">
    <property type="protein sequence ID" value="MPC08457.1"/>
    <property type="molecule type" value="Genomic_DNA"/>
</dbReference>
<protein>
    <submittedName>
        <fullName evidence="2">Uncharacterized protein</fullName>
    </submittedName>
</protein>
<reference evidence="2 3" key="1">
    <citation type="submission" date="2019-05" db="EMBL/GenBank/DDBJ databases">
        <title>Another draft genome of Portunus trituberculatus and its Hox gene families provides insights of decapod evolution.</title>
        <authorList>
            <person name="Jeong J.-H."/>
            <person name="Song I."/>
            <person name="Kim S."/>
            <person name="Choi T."/>
            <person name="Kim D."/>
            <person name="Ryu S."/>
            <person name="Kim W."/>
        </authorList>
    </citation>
    <scope>NUCLEOTIDE SEQUENCE [LARGE SCALE GENOMIC DNA]</scope>
    <source>
        <tissue evidence="2">Muscle</tissue>
    </source>
</reference>
<gene>
    <name evidence="2" type="ORF">E2C01_001044</name>
</gene>
<proteinExistence type="predicted"/>
<accession>A0A5B7CG77</accession>
<organism evidence="2 3">
    <name type="scientific">Portunus trituberculatus</name>
    <name type="common">Swimming crab</name>
    <name type="synonym">Neptunus trituberculatus</name>
    <dbReference type="NCBI Taxonomy" id="210409"/>
    <lineage>
        <taxon>Eukaryota</taxon>
        <taxon>Metazoa</taxon>
        <taxon>Ecdysozoa</taxon>
        <taxon>Arthropoda</taxon>
        <taxon>Crustacea</taxon>
        <taxon>Multicrustacea</taxon>
        <taxon>Malacostraca</taxon>
        <taxon>Eumalacostraca</taxon>
        <taxon>Eucarida</taxon>
        <taxon>Decapoda</taxon>
        <taxon>Pleocyemata</taxon>
        <taxon>Brachyura</taxon>
        <taxon>Eubrachyura</taxon>
        <taxon>Portunoidea</taxon>
        <taxon>Portunidae</taxon>
        <taxon>Portuninae</taxon>
        <taxon>Portunus</taxon>
    </lineage>
</organism>
<sequence length="74" mass="7726">MAAILSSTATVPNVFAFHGLNACWGVSSGSRQQLRLRCGCEGGASVTSSGTRPRPPLTPLGKHSYPNQGRNTLV</sequence>